<proteinExistence type="inferred from homology"/>
<feature type="binding site" evidence="7">
    <location>
        <position position="137"/>
    </location>
    <ligand>
        <name>a 1,2-diacyl-sn-glycero-3-phospho-(1'-sn-glycerol)</name>
        <dbReference type="ChEBI" id="CHEBI:64716"/>
    </ligand>
</feature>
<comment type="subcellular location">
    <subcellularLocation>
        <location evidence="7">Cell membrane</location>
        <topology evidence="7">Multi-pass membrane protein</topology>
    </subcellularLocation>
</comment>
<keyword evidence="6 7" id="KW-0472">Membrane</keyword>
<gene>
    <name evidence="8" type="primary">lgt_2</name>
    <name evidence="7" type="synonym">lgt</name>
    <name evidence="8" type="ORF">ERS132416_01810</name>
</gene>
<dbReference type="Pfam" id="PF01790">
    <property type="entry name" value="LGT"/>
    <property type="match status" value="1"/>
</dbReference>
<comment type="function">
    <text evidence="7">Catalyzes the transfer of the diacylglyceryl group from phosphatidylglycerol to the sulfhydryl group of the N-terminal cysteine of a prolipoprotein, the first step in the formation of mature lipoproteins.</text>
</comment>
<dbReference type="HAMAP" id="MF_01147">
    <property type="entry name" value="Lgt"/>
    <property type="match status" value="1"/>
</dbReference>
<evidence type="ECO:0000256" key="2">
    <source>
        <dbReference type="ARBA" id="ARBA00022475"/>
    </source>
</evidence>
<evidence type="ECO:0000256" key="7">
    <source>
        <dbReference type="HAMAP-Rule" id="MF_01147"/>
    </source>
</evidence>
<evidence type="ECO:0000256" key="1">
    <source>
        <dbReference type="ARBA" id="ARBA00007150"/>
    </source>
</evidence>
<feature type="transmembrane region" description="Helical" evidence="7">
    <location>
        <begin position="20"/>
        <end position="38"/>
    </location>
</feature>
<dbReference type="AlphaFoldDB" id="A0A0Z8H2J1"/>
<dbReference type="Proteomes" id="UP000073494">
    <property type="component" value="Unassembled WGS sequence"/>
</dbReference>
<keyword evidence="2 7" id="KW-1003">Cell membrane</keyword>
<evidence type="ECO:0000313" key="9">
    <source>
        <dbReference type="Proteomes" id="UP000073494"/>
    </source>
</evidence>
<dbReference type="RefSeq" id="WP_044774733.1">
    <property type="nucleotide sequence ID" value="NZ_CEFG01000073.1"/>
</dbReference>
<feature type="transmembrane region" description="Helical" evidence="7">
    <location>
        <begin position="240"/>
        <end position="258"/>
    </location>
</feature>
<keyword evidence="4 7" id="KW-0812">Transmembrane</keyword>
<name>A0A0Z8H2J1_STRSU</name>
<organism evidence="8 9">
    <name type="scientific">Streptococcus suis</name>
    <dbReference type="NCBI Taxonomy" id="1307"/>
    <lineage>
        <taxon>Bacteria</taxon>
        <taxon>Bacillati</taxon>
        <taxon>Bacillota</taxon>
        <taxon>Bacilli</taxon>
        <taxon>Lactobacillales</taxon>
        <taxon>Streptococcaceae</taxon>
        <taxon>Streptococcus</taxon>
    </lineage>
</organism>
<dbReference type="PANTHER" id="PTHR30589">
    <property type="entry name" value="PROLIPOPROTEIN DIACYLGLYCERYL TRANSFERASE"/>
    <property type="match status" value="1"/>
</dbReference>
<keyword evidence="5 7" id="KW-1133">Transmembrane helix</keyword>
<reference evidence="8 9" key="1">
    <citation type="submission" date="2016-02" db="EMBL/GenBank/DDBJ databases">
        <authorList>
            <consortium name="Pathogen Informatics"/>
        </authorList>
    </citation>
    <scope>NUCLEOTIDE SEQUENCE [LARGE SCALE GENOMIC DNA]</scope>
    <source>
        <strain evidence="8 9">LSS54</strain>
    </source>
</reference>
<accession>A0A0Z8H2J1</accession>
<keyword evidence="8" id="KW-0328">Glycosyltransferase</keyword>
<dbReference type="EMBL" id="FIHD01000037">
    <property type="protein sequence ID" value="CYV09445.1"/>
    <property type="molecule type" value="Genomic_DNA"/>
</dbReference>
<comment type="pathway">
    <text evidence="7">Protein modification; lipoprotein biosynthesis (diacylglyceryl transfer).</text>
</comment>
<dbReference type="GO" id="GO:0005886">
    <property type="term" value="C:plasma membrane"/>
    <property type="evidence" value="ECO:0007669"/>
    <property type="project" value="UniProtKB-SubCell"/>
</dbReference>
<evidence type="ECO:0000256" key="5">
    <source>
        <dbReference type="ARBA" id="ARBA00022989"/>
    </source>
</evidence>
<evidence type="ECO:0000256" key="6">
    <source>
        <dbReference type="ARBA" id="ARBA00023136"/>
    </source>
</evidence>
<keyword evidence="3 7" id="KW-0808">Transferase</keyword>
<comment type="catalytic activity">
    <reaction evidence="7">
        <text>L-cysteinyl-[prolipoprotein] + a 1,2-diacyl-sn-glycero-3-phospho-(1'-sn-glycerol) = an S-1,2-diacyl-sn-glyceryl-L-cysteinyl-[prolipoprotein] + sn-glycerol 1-phosphate + H(+)</text>
        <dbReference type="Rhea" id="RHEA:56712"/>
        <dbReference type="Rhea" id="RHEA-COMP:14679"/>
        <dbReference type="Rhea" id="RHEA-COMP:14680"/>
        <dbReference type="ChEBI" id="CHEBI:15378"/>
        <dbReference type="ChEBI" id="CHEBI:29950"/>
        <dbReference type="ChEBI" id="CHEBI:57685"/>
        <dbReference type="ChEBI" id="CHEBI:64716"/>
        <dbReference type="ChEBI" id="CHEBI:140658"/>
        <dbReference type="EC" id="2.5.1.145"/>
    </reaction>
</comment>
<evidence type="ECO:0000313" key="8">
    <source>
        <dbReference type="EMBL" id="CYV09445.1"/>
    </source>
</evidence>
<sequence length="294" mass="33837">MKSIVGTIDRVAFSFGPFTLYWYGLIIAGAMLLAITLASKEGKKRGLGEEDITDMAMWAIPLGLIGARIYYVLFQWEYYIKKPLEIIAIWQGGIAIYGGLIAGGLAVYWFTKKKGIPFSLMLDILAPYVLLAQSIGRWGNFMNQEAHGGPVSRQFLENLYLSEFIIEQMNINGTYYHPTFLYESLWSLLGFVIIIILRNRKQLLRQGEVALSYVLWYSTGRFFIEGMRTDSLWIGDFLRVSQALSLVLFIGSILIWYLRRQDYPSKPYYLEGMTDLRISKNLESDEKFNKEKEE</sequence>
<comment type="similarity">
    <text evidence="1 7">Belongs to the Lgt family.</text>
</comment>
<feature type="transmembrane region" description="Helical" evidence="7">
    <location>
        <begin position="179"/>
        <end position="197"/>
    </location>
</feature>
<evidence type="ECO:0000256" key="3">
    <source>
        <dbReference type="ARBA" id="ARBA00022679"/>
    </source>
</evidence>
<protein>
    <recommendedName>
        <fullName evidence="7">Phosphatidylglycerol--prolipoprotein diacylglyceryl transferase</fullName>
        <ecNumber evidence="7">2.5.1.145</ecNumber>
    </recommendedName>
</protein>
<feature type="transmembrane region" description="Helical" evidence="7">
    <location>
        <begin position="88"/>
        <end position="111"/>
    </location>
</feature>
<feature type="transmembrane region" description="Helical" evidence="7">
    <location>
        <begin position="58"/>
        <end position="76"/>
    </location>
</feature>
<dbReference type="EC" id="2.5.1.145" evidence="7"/>
<dbReference type="GO" id="GO:0042158">
    <property type="term" value="P:lipoprotein biosynthetic process"/>
    <property type="evidence" value="ECO:0007669"/>
    <property type="project" value="UniProtKB-UniRule"/>
</dbReference>
<dbReference type="InterPro" id="IPR001640">
    <property type="entry name" value="Lgt"/>
</dbReference>
<dbReference type="PANTHER" id="PTHR30589:SF0">
    <property type="entry name" value="PHOSPHATIDYLGLYCEROL--PROLIPOPROTEIN DIACYLGLYCERYL TRANSFERASE"/>
    <property type="match status" value="1"/>
</dbReference>
<dbReference type="NCBIfam" id="TIGR00544">
    <property type="entry name" value="lgt"/>
    <property type="match status" value="1"/>
</dbReference>
<dbReference type="PROSITE" id="PS01311">
    <property type="entry name" value="LGT"/>
    <property type="match status" value="1"/>
</dbReference>
<keyword evidence="8" id="KW-0449">Lipoprotein</keyword>
<evidence type="ECO:0000256" key="4">
    <source>
        <dbReference type="ARBA" id="ARBA00022692"/>
    </source>
</evidence>
<dbReference type="UniPathway" id="UPA00664"/>
<dbReference type="GO" id="GO:0008961">
    <property type="term" value="F:phosphatidylglycerol-prolipoprotein diacylglyceryl transferase activity"/>
    <property type="evidence" value="ECO:0007669"/>
    <property type="project" value="UniProtKB-UniRule"/>
</dbReference>